<organism evidence="2 3">
    <name type="scientific">Coccomyxa viridis</name>
    <dbReference type="NCBI Taxonomy" id="1274662"/>
    <lineage>
        <taxon>Eukaryota</taxon>
        <taxon>Viridiplantae</taxon>
        <taxon>Chlorophyta</taxon>
        <taxon>core chlorophytes</taxon>
        <taxon>Trebouxiophyceae</taxon>
        <taxon>Trebouxiophyceae incertae sedis</taxon>
        <taxon>Coccomyxaceae</taxon>
        <taxon>Coccomyxa</taxon>
    </lineage>
</organism>
<reference evidence="2 3" key="1">
    <citation type="submission" date="2024-06" db="EMBL/GenBank/DDBJ databases">
        <authorList>
            <person name="Kraege A."/>
            <person name="Thomma B."/>
        </authorList>
    </citation>
    <scope>NUCLEOTIDE SEQUENCE [LARGE SCALE GENOMIC DNA]</scope>
</reference>
<comment type="caution">
    <text evidence="2">The sequence shown here is derived from an EMBL/GenBank/DDBJ whole genome shotgun (WGS) entry which is preliminary data.</text>
</comment>
<sequence>MTASRLLAPSTGISANRRASRPARAVRVFASSQERQGPKDIVLKTLSAIAAAQLAVLPFSGPAIALPDLKAQAEESDRKTDNLPTFKDIGSSLNNKFGQTDPKDVGKAVEQNTPDVDLTKNPKDLVKDAGNAINKATPDLSEAPGPYDTAREQRDEANSYGSGDSGSQAGIPKALQGNPGQQAVGKAANVGSNPAQKPANPARDDVSDLPNPFSGNPANEAATKAQRAAEDVGKKLPGAGDVTSAAKNAIPALPKIQGDSGLPGSGTGKGDLFKSRNL</sequence>
<feature type="compositionally biased region" description="Polar residues" evidence="1">
    <location>
        <begin position="159"/>
        <end position="168"/>
    </location>
</feature>
<feature type="region of interest" description="Disordered" evidence="1">
    <location>
        <begin position="73"/>
        <end position="278"/>
    </location>
</feature>
<accession>A0ABP1FRX8</accession>
<gene>
    <name evidence="2" type="primary">g2998</name>
    <name evidence="2" type="ORF">VP750_LOCUS2562</name>
</gene>
<evidence type="ECO:0000313" key="2">
    <source>
        <dbReference type="EMBL" id="CAL5220903.1"/>
    </source>
</evidence>
<dbReference type="EMBL" id="CAXHTA020000004">
    <property type="protein sequence ID" value="CAL5220903.1"/>
    <property type="molecule type" value="Genomic_DNA"/>
</dbReference>
<keyword evidence="3" id="KW-1185">Reference proteome</keyword>
<proteinExistence type="predicted"/>
<protein>
    <submittedName>
        <fullName evidence="2">G2998 protein</fullName>
    </submittedName>
</protein>
<evidence type="ECO:0000256" key="1">
    <source>
        <dbReference type="SAM" id="MobiDB-lite"/>
    </source>
</evidence>
<evidence type="ECO:0000313" key="3">
    <source>
        <dbReference type="Proteomes" id="UP001497392"/>
    </source>
</evidence>
<name>A0ABP1FRX8_9CHLO</name>
<feature type="region of interest" description="Disordered" evidence="1">
    <location>
        <begin position="1"/>
        <end position="22"/>
    </location>
</feature>
<dbReference type="Proteomes" id="UP001497392">
    <property type="component" value="Unassembled WGS sequence"/>
</dbReference>
<feature type="compositionally biased region" description="Basic and acidic residues" evidence="1">
    <location>
        <begin position="117"/>
        <end position="127"/>
    </location>
</feature>